<organism evidence="2">
    <name type="scientific">Raphanus sativus</name>
    <name type="common">Radish</name>
    <name type="synonym">Raphanus raphanistrum var. sativus</name>
    <dbReference type="NCBI Taxonomy" id="3726"/>
    <lineage>
        <taxon>Eukaryota</taxon>
        <taxon>Viridiplantae</taxon>
        <taxon>Streptophyta</taxon>
        <taxon>Embryophyta</taxon>
        <taxon>Tracheophyta</taxon>
        <taxon>Spermatophyta</taxon>
        <taxon>Magnoliopsida</taxon>
        <taxon>eudicotyledons</taxon>
        <taxon>Gunneridae</taxon>
        <taxon>Pentapetalae</taxon>
        <taxon>rosids</taxon>
        <taxon>malvids</taxon>
        <taxon>Brassicales</taxon>
        <taxon>Brassicaceae</taxon>
        <taxon>Brassiceae</taxon>
        <taxon>Raphanus</taxon>
    </lineage>
</organism>
<dbReference type="AlphaFoldDB" id="A0A650GCA0"/>
<keyword evidence="2" id="KW-0496">Mitochondrion</keyword>
<gene>
    <name evidence="2" type="primary">orf85c</name>
</gene>
<dbReference type="EMBL" id="MN056359">
    <property type="protein sequence ID" value="QGW48611.1"/>
    <property type="molecule type" value="Genomic_DNA"/>
</dbReference>
<sequence length="85" mass="10390">MTRSLELYSCLLWGPSSLVPLIDRDCYRRWIFFDQITSEQVTVMTRRKHILSSMRCLRYWHLSRENKSNLFYLLTTTWESLARIR</sequence>
<evidence type="ECO:0000313" key="1">
    <source>
        <dbReference type="EMBL" id="QGW48375.1"/>
    </source>
</evidence>
<dbReference type="EMBL" id="MN056360">
    <property type="protein sequence ID" value="QGW48375.1"/>
    <property type="molecule type" value="Genomic_DNA"/>
</dbReference>
<reference evidence="2" key="1">
    <citation type="submission" date="2019-06" db="EMBL/GenBank/DDBJ databases">
        <title>Complete mitochondrial genome sequencing of NWB CMS and Normal type.</title>
        <authorList>
            <person name="Zhang L."/>
            <person name="Wang Q."/>
            <person name="Wang Y."/>
        </authorList>
    </citation>
    <scope>NUCLEOTIDE SEQUENCE</scope>
    <source>
        <strain evidence="1">YB-A</strain>
        <strain evidence="2">YB-B</strain>
    </source>
</reference>
<name>A0A650GCA0_RAPSA</name>
<evidence type="ECO:0000313" key="2">
    <source>
        <dbReference type="EMBL" id="QGW48611.1"/>
    </source>
</evidence>
<accession>A0A650GCA0</accession>
<geneLocation type="mitochondrion" evidence="2"/>
<protein>
    <submittedName>
        <fullName evidence="2">Uncharacterized protein</fullName>
    </submittedName>
</protein>
<proteinExistence type="predicted"/>